<reference evidence="2" key="1">
    <citation type="submission" date="2020-06" db="EMBL/GenBank/DDBJ databases">
        <authorList>
            <person name="Li T."/>
            <person name="Hu X."/>
            <person name="Zhang T."/>
            <person name="Song X."/>
            <person name="Zhang H."/>
            <person name="Dai N."/>
            <person name="Sheng W."/>
            <person name="Hou X."/>
            <person name="Wei L."/>
        </authorList>
    </citation>
    <scope>NUCLEOTIDE SEQUENCE</scope>
    <source>
        <strain evidence="2">KEN1</strain>
        <tissue evidence="2">Leaf</tissue>
    </source>
</reference>
<gene>
    <name evidence="2" type="ORF">Slati_1750600</name>
</gene>
<reference evidence="2" key="2">
    <citation type="journal article" date="2024" name="Plant">
        <title>Genomic evolution and insights into agronomic trait innovations of Sesamum species.</title>
        <authorList>
            <person name="Miao H."/>
            <person name="Wang L."/>
            <person name="Qu L."/>
            <person name="Liu H."/>
            <person name="Sun Y."/>
            <person name="Le M."/>
            <person name="Wang Q."/>
            <person name="Wei S."/>
            <person name="Zheng Y."/>
            <person name="Lin W."/>
            <person name="Duan Y."/>
            <person name="Cao H."/>
            <person name="Xiong S."/>
            <person name="Wang X."/>
            <person name="Wei L."/>
            <person name="Li C."/>
            <person name="Ma Q."/>
            <person name="Ju M."/>
            <person name="Zhao R."/>
            <person name="Li G."/>
            <person name="Mu C."/>
            <person name="Tian Q."/>
            <person name="Mei H."/>
            <person name="Zhang T."/>
            <person name="Gao T."/>
            <person name="Zhang H."/>
        </authorList>
    </citation>
    <scope>NUCLEOTIDE SEQUENCE</scope>
    <source>
        <strain evidence="2">KEN1</strain>
    </source>
</reference>
<dbReference type="EMBL" id="JACGWN010000006">
    <property type="protein sequence ID" value="KAL0446227.1"/>
    <property type="molecule type" value="Genomic_DNA"/>
</dbReference>
<name>A0AAW2WWT7_9LAMI</name>
<accession>A0AAW2WWT7</accession>
<evidence type="ECO:0000313" key="2">
    <source>
        <dbReference type="EMBL" id="KAL0446227.1"/>
    </source>
</evidence>
<organism evidence="2">
    <name type="scientific">Sesamum latifolium</name>
    <dbReference type="NCBI Taxonomy" id="2727402"/>
    <lineage>
        <taxon>Eukaryota</taxon>
        <taxon>Viridiplantae</taxon>
        <taxon>Streptophyta</taxon>
        <taxon>Embryophyta</taxon>
        <taxon>Tracheophyta</taxon>
        <taxon>Spermatophyta</taxon>
        <taxon>Magnoliopsida</taxon>
        <taxon>eudicotyledons</taxon>
        <taxon>Gunneridae</taxon>
        <taxon>Pentapetalae</taxon>
        <taxon>asterids</taxon>
        <taxon>lamiids</taxon>
        <taxon>Lamiales</taxon>
        <taxon>Pedaliaceae</taxon>
        <taxon>Sesamum</taxon>
    </lineage>
</organism>
<proteinExistence type="predicted"/>
<protein>
    <submittedName>
        <fullName evidence="2">Uncharacterized protein</fullName>
    </submittedName>
</protein>
<dbReference type="AlphaFoldDB" id="A0AAW2WWT7"/>
<sequence>MWADHPEFLATVEEGWRLNVEGTAQFVLCRKLKALKSPLKAFNRLHYSHISVRAKEADLALQNAQLHLDLIRETLLFGPHWGISGRRPSFLPKQRGTSSTKRPKSTT</sequence>
<comment type="caution">
    <text evidence="2">The sequence shown here is derived from an EMBL/GenBank/DDBJ whole genome shotgun (WGS) entry which is preliminary data.</text>
</comment>
<feature type="region of interest" description="Disordered" evidence="1">
    <location>
        <begin position="82"/>
        <end position="107"/>
    </location>
</feature>
<evidence type="ECO:0000256" key="1">
    <source>
        <dbReference type="SAM" id="MobiDB-lite"/>
    </source>
</evidence>